<evidence type="ECO:0000313" key="16">
    <source>
        <dbReference type="EMBL" id="SBT19000.1"/>
    </source>
</evidence>
<evidence type="ECO:0000256" key="5">
    <source>
        <dbReference type="ARBA" id="ARBA00011944"/>
    </source>
</evidence>
<feature type="binding site" evidence="13">
    <location>
        <position position="219"/>
    </location>
    <ligand>
        <name>substrate</name>
    </ligand>
</feature>
<evidence type="ECO:0000259" key="14">
    <source>
        <dbReference type="Pfam" id="PF01729"/>
    </source>
</evidence>
<feature type="binding site" evidence="13">
    <location>
        <begin position="263"/>
        <end position="265"/>
    </location>
    <ligand>
        <name>substrate</name>
    </ligand>
</feature>
<evidence type="ECO:0000256" key="12">
    <source>
        <dbReference type="PIRNR" id="PIRNR006250"/>
    </source>
</evidence>
<evidence type="ECO:0000259" key="15">
    <source>
        <dbReference type="Pfam" id="PF02749"/>
    </source>
</evidence>
<reference evidence="16 19" key="1">
    <citation type="submission" date="2016-06" db="EMBL/GenBank/DDBJ databases">
        <authorList>
            <person name="Kjaerup R.B."/>
            <person name="Dalgaard T.S."/>
            <person name="Juul-Madsen H.R."/>
        </authorList>
    </citation>
    <scope>NUCLEOTIDE SEQUENCE [LARGE SCALE GENOMIC DNA]</scope>
    <source>
        <strain evidence="16 19">CECT 5115</strain>
    </source>
</reference>
<dbReference type="Pfam" id="PF02749">
    <property type="entry name" value="QRPTase_N"/>
    <property type="match status" value="1"/>
</dbReference>
<dbReference type="SUPFAM" id="SSF54675">
    <property type="entry name" value="Nicotinate/Quinolinate PRTase N-terminal domain-like"/>
    <property type="match status" value="1"/>
</dbReference>
<dbReference type="SUPFAM" id="SSF51690">
    <property type="entry name" value="Nicotinate/Quinolinate PRTase C-terminal domain-like"/>
    <property type="match status" value="1"/>
</dbReference>
<evidence type="ECO:0000256" key="8">
    <source>
        <dbReference type="ARBA" id="ARBA00022679"/>
    </source>
</evidence>
<organism evidence="16 19">
    <name type="scientific">Marinomonas gallaica</name>
    <dbReference type="NCBI Taxonomy" id="1806667"/>
    <lineage>
        <taxon>Bacteria</taxon>
        <taxon>Pseudomonadati</taxon>
        <taxon>Pseudomonadota</taxon>
        <taxon>Gammaproteobacteria</taxon>
        <taxon>Oceanospirillales</taxon>
        <taxon>Oceanospirillaceae</taxon>
        <taxon>Marinomonas</taxon>
    </lineage>
</organism>
<dbReference type="InterPro" id="IPR027277">
    <property type="entry name" value="NadC/ModD"/>
</dbReference>
<dbReference type="InterPro" id="IPR037128">
    <property type="entry name" value="Quinolinate_PRibosylTase_N_sf"/>
</dbReference>
<dbReference type="FunFam" id="3.20.20.70:FF:000030">
    <property type="entry name" value="Nicotinate-nucleotide pyrophosphorylase, carboxylating"/>
    <property type="match status" value="1"/>
</dbReference>
<feature type="binding site" evidence="13">
    <location>
        <begin position="135"/>
        <end position="137"/>
    </location>
    <ligand>
        <name>substrate</name>
    </ligand>
</feature>
<evidence type="ECO:0000313" key="17">
    <source>
        <dbReference type="EMBL" id="SBT21955.1"/>
    </source>
</evidence>
<dbReference type="AlphaFoldDB" id="A0A1C3JVA2"/>
<dbReference type="NCBIfam" id="TIGR00078">
    <property type="entry name" value="nadC"/>
    <property type="match status" value="1"/>
</dbReference>
<comment type="subunit">
    <text evidence="4">Hexamer formed by 3 homodimers.</text>
</comment>
<dbReference type="Proteomes" id="UP000092871">
    <property type="component" value="Unassembled WGS sequence"/>
</dbReference>
<dbReference type="Gene3D" id="3.20.20.70">
    <property type="entry name" value="Aldolase class I"/>
    <property type="match status" value="1"/>
</dbReference>
<accession>A0A1C3JVA2</accession>
<feature type="domain" description="Quinolinate phosphoribosyl transferase C-terminal" evidence="14">
    <location>
        <begin position="115"/>
        <end position="278"/>
    </location>
</feature>
<dbReference type="RefSeq" id="WP_067038229.1">
    <property type="nucleotide sequence ID" value="NZ_FLRA01000023.1"/>
</dbReference>
<evidence type="ECO:0000256" key="1">
    <source>
        <dbReference type="ARBA" id="ARBA00003237"/>
    </source>
</evidence>
<comment type="pathway">
    <text evidence="2">Cofactor biosynthesis; NAD(+) biosynthesis; nicotinate D-ribonucleotide from quinolinate: step 1/1.</text>
</comment>
<dbReference type="OrthoDB" id="9782546at2"/>
<evidence type="ECO:0000256" key="4">
    <source>
        <dbReference type="ARBA" id="ARBA00011218"/>
    </source>
</evidence>
<dbReference type="InterPro" id="IPR013785">
    <property type="entry name" value="Aldolase_TIM"/>
</dbReference>
<evidence type="ECO:0000256" key="10">
    <source>
        <dbReference type="ARBA" id="ARBA00047445"/>
    </source>
</evidence>
<dbReference type="UniPathway" id="UPA00253">
    <property type="reaction ID" value="UER00331"/>
</dbReference>
<dbReference type="EC" id="2.4.2.19" evidence="5"/>
<dbReference type="PIRSF" id="PIRSF006250">
    <property type="entry name" value="NadC_ModD"/>
    <property type="match status" value="1"/>
</dbReference>
<protein>
    <recommendedName>
        <fullName evidence="11">Probable nicotinate-nucleotide pyrophosphorylase [carboxylating]</fullName>
        <ecNumber evidence="5">2.4.2.19</ecNumber>
    </recommendedName>
    <alternativeName>
        <fullName evidence="9">Quinolinate phosphoribosyltransferase [decarboxylating]</fullName>
    </alternativeName>
</protein>
<dbReference type="CDD" id="cd01572">
    <property type="entry name" value="QPRTase"/>
    <property type="match status" value="1"/>
</dbReference>
<evidence type="ECO:0000313" key="19">
    <source>
        <dbReference type="Proteomes" id="UP000092871"/>
    </source>
</evidence>
<dbReference type="InterPro" id="IPR022412">
    <property type="entry name" value="Quinolinate_PRibosylTrfase_N"/>
</dbReference>
<dbReference type="InterPro" id="IPR036068">
    <property type="entry name" value="Nicotinate_pribotase-like_C"/>
</dbReference>
<keyword evidence="6" id="KW-0662">Pyridine nucleotide biosynthesis</keyword>
<evidence type="ECO:0000256" key="2">
    <source>
        <dbReference type="ARBA" id="ARBA00004893"/>
    </source>
</evidence>
<dbReference type="InterPro" id="IPR004393">
    <property type="entry name" value="NadC"/>
</dbReference>
<feature type="binding site" evidence="13">
    <location>
        <position position="169"/>
    </location>
    <ligand>
        <name>substrate</name>
    </ligand>
</feature>
<feature type="binding site" evidence="13">
    <location>
        <begin position="242"/>
        <end position="244"/>
    </location>
    <ligand>
        <name>substrate</name>
    </ligand>
</feature>
<keyword evidence="7 12" id="KW-0328">Glycosyltransferase</keyword>
<gene>
    <name evidence="16" type="primary">nadC</name>
    <name evidence="16" type="ORF">MGA5115_03161</name>
    <name evidence="17" type="ORF">MGA5116_02565</name>
</gene>
<evidence type="ECO:0000256" key="7">
    <source>
        <dbReference type="ARBA" id="ARBA00022676"/>
    </source>
</evidence>
<dbReference type="Gene3D" id="3.90.1170.20">
    <property type="entry name" value="Quinolinate phosphoribosyl transferase, N-terminal domain"/>
    <property type="match status" value="1"/>
</dbReference>
<dbReference type="GO" id="GO:0009435">
    <property type="term" value="P:NAD+ biosynthetic process"/>
    <property type="evidence" value="ECO:0007669"/>
    <property type="project" value="UniProtKB-UniPathway"/>
</dbReference>
<proteinExistence type="inferred from homology"/>
<dbReference type="PANTHER" id="PTHR32179">
    <property type="entry name" value="NICOTINATE-NUCLEOTIDE PYROPHOSPHORYLASE [CARBOXYLATING]"/>
    <property type="match status" value="1"/>
</dbReference>
<keyword evidence="18" id="KW-1185">Reference proteome</keyword>
<evidence type="ECO:0000256" key="6">
    <source>
        <dbReference type="ARBA" id="ARBA00022642"/>
    </source>
</evidence>
<dbReference type="PANTHER" id="PTHR32179:SF3">
    <property type="entry name" value="NICOTINATE-NUCLEOTIDE PYROPHOSPHORYLASE [CARBOXYLATING]"/>
    <property type="match status" value="1"/>
</dbReference>
<dbReference type="FunFam" id="3.90.1170.20:FF:000001">
    <property type="entry name" value="Nicotinate-nucleotide diphosphorylase (Carboxylating)"/>
    <property type="match status" value="1"/>
</dbReference>
<name>A0A1C3JVA2_9GAMM</name>
<dbReference type="InterPro" id="IPR002638">
    <property type="entry name" value="Quinolinate_PRibosylTrfase_C"/>
</dbReference>
<feature type="binding site" evidence="13">
    <location>
        <position position="159"/>
    </location>
    <ligand>
        <name>substrate</name>
    </ligand>
</feature>
<keyword evidence="8 12" id="KW-0808">Transferase</keyword>
<dbReference type="Pfam" id="PF01729">
    <property type="entry name" value="QRPTase_C"/>
    <property type="match status" value="1"/>
</dbReference>
<dbReference type="Proteomes" id="UP000092840">
    <property type="component" value="Unassembled WGS sequence"/>
</dbReference>
<evidence type="ECO:0000256" key="13">
    <source>
        <dbReference type="PIRSR" id="PIRSR006250-1"/>
    </source>
</evidence>
<comment type="catalytic activity">
    <reaction evidence="10">
        <text>nicotinate beta-D-ribonucleotide + CO2 + diphosphate = quinolinate + 5-phospho-alpha-D-ribose 1-diphosphate + 2 H(+)</text>
        <dbReference type="Rhea" id="RHEA:12733"/>
        <dbReference type="ChEBI" id="CHEBI:15378"/>
        <dbReference type="ChEBI" id="CHEBI:16526"/>
        <dbReference type="ChEBI" id="CHEBI:29959"/>
        <dbReference type="ChEBI" id="CHEBI:33019"/>
        <dbReference type="ChEBI" id="CHEBI:57502"/>
        <dbReference type="ChEBI" id="CHEBI:58017"/>
        <dbReference type="EC" id="2.4.2.19"/>
    </reaction>
</comment>
<feature type="binding site" evidence="13">
    <location>
        <position position="102"/>
    </location>
    <ligand>
        <name>substrate</name>
    </ligand>
</feature>
<feature type="domain" description="Quinolinate phosphoribosyl transferase N-terminal" evidence="15">
    <location>
        <begin position="28"/>
        <end position="112"/>
    </location>
</feature>
<dbReference type="GO" id="GO:0004514">
    <property type="term" value="F:nicotinate-nucleotide diphosphorylase (carboxylating) activity"/>
    <property type="evidence" value="ECO:0007669"/>
    <property type="project" value="UniProtKB-EC"/>
</dbReference>
<dbReference type="EMBL" id="FLRB01000013">
    <property type="protein sequence ID" value="SBT21955.1"/>
    <property type="molecule type" value="Genomic_DNA"/>
</dbReference>
<comment type="similarity">
    <text evidence="3 12">Belongs to the NadC/ModD family.</text>
</comment>
<comment type="function">
    <text evidence="1">Involved in the catabolism of quinolinic acid (QA).</text>
</comment>
<dbReference type="EMBL" id="FLRA01000023">
    <property type="protein sequence ID" value="SBT19000.1"/>
    <property type="molecule type" value="Genomic_DNA"/>
</dbReference>
<evidence type="ECO:0000313" key="18">
    <source>
        <dbReference type="Proteomes" id="UP000092840"/>
    </source>
</evidence>
<dbReference type="GO" id="GO:0034213">
    <property type="term" value="P:quinolinate catabolic process"/>
    <property type="evidence" value="ECO:0007669"/>
    <property type="project" value="TreeGrafter"/>
</dbReference>
<evidence type="ECO:0000256" key="3">
    <source>
        <dbReference type="ARBA" id="ARBA00009400"/>
    </source>
</evidence>
<dbReference type="GO" id="GO:0005737">
    <property type="term" value="C:cytoplasm"/>
    <property type="evidence" value="ECO:0007669"/>
    <property type="project" value="TreeGrafter"/>
</dbReference>
<sequence>MAPLAEQLKKHIQQHVKIALEEDIGSGDITAQLIPETNTLVAQVLTREPAVLCGQAWANEVFEQLDPSVEVQWLAEEGADLETNQPLLKLKGNARSILTGERTALNYIQMLSYTATVSRRYAQLVENQPLTILDTRKTIPSFRLAQKYAIAIGGSSNHRIGLYDAFLIKENHIMAAGSITAAVEQAKQVAPGKPIEVETENLQEVEQAVIAGADIIMLDNFSLQDMRTAVDTYSPKVKFEASGNMTDQHIKDVSQTGVDYISVGALTKHIQAIDLSLRVIEENI</sequence>
<feature type="binding site" evidence="13">
    <location>
        <position position="198"/>
    </location>
    <ligand>
        <name>substrate</name>
    </ligand>
</feature>
<reference evidence="17 18" key="2">
    <citation type="submission" date="2016-06" db="EMBL/GenBank/DDBJ databases">
        <authorList>
            <person name="Rodrigo-Torres L."/>
            <person name="Arahal D.R."/>
        </authorList>
    </citation>
    <scope>NUCLEOTIDE SEQUENCE [LARGE SCALE GENOMIC DNA]</scope>
    <source>
        <strain evidence="17 18">CECT 5116</strain>
    </source>
</reference>
<evidence type="ECO:0000256" key="9">
    <source>
        <dbReference type="ARBA" id="ARBA00033102"/>
    </source>
</evidence>
<evidence type="ECO:0000256" key="11">
    <source>
        <dbReference type="ARBA" id="ARBA00069173"/>
    </source>
</evidence>